<dbReference type="HOGENOM" id="CLU_2561365_0_0_1"/>
<dbReference type="Proteomes" id="UP000017836">
    <property type="component" value="Unassembled WGS sequence"/>
</dbReference>
<sequence>MVWVTRQGASGRRSRVRTRMRLRVQTQAKEGHEEEEDGREENKKPGPPLGAGPNLAINKKGEMEKRAKSIGHALRHSSGPWV</sequence>
<dbReference type="Gramene" id="ERM98902">
    <property type="protein sequence ID" value="ERM98902"/>
    <property type="gene ID" value="AMTR_s00114p00067440"/>
</dbReference>
<organism evidence="2 3">
    <name type="scientific">Amborella trichopoda</name>
    <dbReference type="NCBI Taxonomy" id="13333"/>
    <lineage>
        <taxon>Eukaryota</taxon>
        <taxon>Viridiplantae</taxon>
        <taxon>Streptophyta</taxon>
        <taxon>Embryophyta</taxon>
        <taxon>Tracheophyta</taxon>
        <taxon>Spermatophyta</taxon>
        <taxon>Magnoliopsida</taxon>
        <taxon>Amborellales</taxon>
        <taxon>Amborellaceae</taxon>
        <taxon>Amborella</taxon>
    </lineage>
</organism>
<dbReference type="EMBL" id="KI395136">
    <property type="protein sequence ID" value="ERM98902.1"/>
    <property type="molecule type" value="Genomic_DNA"/>
</dbReference>
<name>W1NTQ4_AMBTC</name>
<feature type="region of interest" description="Disordered" evidence="1">
    <location>
        <begin position="1"/>
        <end position="82"/>
    </location>
</feature>
<keyword evidence="3" id="KW-1185">Reference proteome</keyword>
<evidence type="ECO:0000313" key="2">
    <source>
        <dbReference type="EMBL" id="ERM98902.1"/>
    </source>
</evidence>
<evidence type="ECO:0000256" key="1">
    <source>
        <dbReference type="SAM" id="MobiDB-lite"/>
    </source>
</evidence>
<gene>
    <name evidence="2" type="ORF">AMTR_s00114p00067440</name>
</gene>
<proteinExistence type="predicted"/>
<dbReference type="AlphaFoldDB" id="W1NTQ4"/>
<protein>
    <submittedName>
        <fullName evidence="2">Uncharacterized protein</fullName>
    </submittedName>
</protein>
<accession>W1NTQ4</accession>
<feature type="compositionally biased region" description="Basic residues" evidence="1">
    <location>
        <begin position="12"/>
        <end position="22"/>
    </location>
</feature>
<reference evidence="3" key="1">
    <citation type="journal article" date="2013" name="Science">
        <title>The Amborella genome and the evolution of flowering plants.</title>
        <authorList>
            <consortium name="Amborella Genome Project"/>
        </authorList>
    </citation>
    <scope>NUCLEOTIDE SEQUENCE [LARGE SCALE GENOMIC DNA]</scope>
</reference>
<evidence type="ECO:0000313" key="3">
    <source>
        <dbReference type="Proteomes" id="UP000017836"/>
    </source>
</evidence>